<dbReference type="Gene3D" id="1.10.630.10">
    <property type="entry name" value="Cytochrome P450"/>
    <property type="match status" value="3"/>
</dbReference>
<name>A0A7R9HZ77_9NEOP</name>
<evidence type="ECO:0000256" key="3">
    <source>
        <dbReference type="ARBA" id="ARBA00004406"/>
    </source>
</evidence>
<evidence type="ECO:0000256" key="13">
    <source>
        <dbReference type="PIRSR" id="PIRSR602402-1"/>
    </source>
</evidence>
<keyword evidence="5 13" id="KW-0349">Heme</keyword>
<sequence>MSNFHVTRKQCSTHVTGKQCPTLVFSEPPPETKEEPAMGFILDSYLVDLLVIVATLFFFLYRYFTSTFDYFKVRGIPYLEPTPFFGNIKDLILMRISGAEQSQNLYRDLKQHRFGGVFHSRRPGLMVRDPELLKLFLQKDFNHFQDRGMMVADIKKNPIAAHLFNLEGSPQFPSRTFLVSVSILQGPRGVTPGRDGVEGVTRRCGVAPGRDVVEGVTSECGRRGVAPGRNGVEGVTSECVCAAGVTWCSPRSSVSPVSVLVFQGWRGVAPGATWRNLRVKLNPTFTPGRMKMMFQLLNECAKELQAVLKQPADDGQIPPLGGVVFQVLEMRDVFAQYTTDVIGTCVFGLQFNSMKDPDSEFRRMGKKVFQSSFKASLRRFLVVGLPGVAKLFNLKFASDDVSNFFLKYTQSVSEPQPPKSSASSDSTRSTPFVCAPTGAGISHEVLCDMTCSSVPHKDTKVLCDTTCSFVPHKDSRSCDKLLKQTKNCDETLRKYPPAPNLYRKCTIPYPIPGTSITLEQGTRVLIPAYAIHHDPEFYPEPEKFDPERFTEENKGSRPSCTYLPFGEGPRICIGEVLCVLSDFRYIRERLQGGVFERRFRPEDDQVSRRGVSSLGTFLHVVVSVADTCAGTGDDDLRDLEG</sequence>
<evidence type="ECO:0000256" key="11">
    <source>
        <dbReference type="ARBA" id="ARBA00023033"/>
    </source>
</evidence>
<dbReference type="GO" id="GO:0020037">
    <property type="term" value="F:heme binding"/>
    <property type="evidence" value="ECO:0007669"/>
    <property type="project" value="InterPro"/>
</dbReference>
<dbReference type="PANTHER" id="PTHR24292:SF100">
    <property type="entry name" value="CYTOCHROME P450 6A16, ISOFORM B-RELATED"/>
    <property type="match status" value="1"/>
</dbReference>
<keyword evidence="15" id="KW-0812">Transmembrane</keyword>
<gene>
    <name evidence="16" type="ORF">TBIB3V08_LOCUS4078</name>
</gene>
<evidence type="ECO:0000256" key="2">
    <source>
        <dbReference type="ARBA" id="ARBA00004174"/>
    </source>
</evidence>
<evidence type="ECO:0000256" key="8">
    <source>
        <dbReference type="ARBA" id="ARBA00022848"/>
    </source>
</evidence>
<evidence type="ECO:0000256" key="4">
    <source>
        <dbReference type="ARBA" id="ARBA00010617"/>
    </source>
</evidence>
<keyword evidence="7" id="KW-0256">Endoplasmic reticulum</keyword>
<evidence type="ECO:0000256" key="6">
    <source>
        <dbReference type="ARBA" id="ARBA00022723"/>
    </source>
</evidence>
<evidence type="ECO:0000256" key="15">
    <source>
        <dbReference type="SAM" id="Phobius"/>
    </source>
</evidence>
<evidence type="ECO:0000256" key="7">
    <source>
        <dbReference type="ARBA" id="ARBA00022824"/>
    </source>
</evidence>
<comment type="cofactor">
    <cofactor evidence="1 13">
        <name>heme</name>
        <dbReference type="ChEBI" id="CHEBI:30413"/>
    </cofactor>
</comment>
<evidence type="ECO:0000256" key="14">
    <source>
        <dbReference type="RuleBase" id="RU000461"/>
    </source>
</evidence>
<evidence type="ECO:0000256" key="1">
    <source>
        <dbReference type="ARBA" id="ARBA00001971"/>
    </source>
</evidence>
<dbReference type="GO" id="GO:0016705">
    <property type="term" value="F:oxidoreductase activity, acting on paired donors, with incorporation or reduction of molecular oxygen"/>
    <property type="evidence" value="ECO:0007669"/>
    <property type="project" value="InterPro"/>
</dbReference>
<keyword evidence="15" id="KW-1133">Transmembrane helix</keyword>
<keyword evidence="10 13" id="KW-0408">Iron</keyword>
<keyword evidence="11 14" id="KW-0503">Monooxygenase</keyword>
<keyword evidence="6 13" id="KW-0479">Metal-binding</keyword>
<dbReference type="EMBL" id="OD565374">
    <property type="protein sequence ID" value="CAD7441619.1"/>
    <property type="molecule type" value="Genomic_DNA"/>
</dbReference>
<dbReference type="InterPro" id="IPR050476">
    <property type="entry name" value="Insect_CytP450_Detox"/>
</dbReference>
<dbReference type="GO" id="GO:0004497">
    <property type="term" value="F:monooxygenase activity"/>
    <property type="evidence" value="ECO:0007669"/>
    <property type="project" value="UniProtKB-KW"/>
</dbReference>
<accession>A0A7R9HZ77</accession>
<comment type="subcellular location">
    <subcellularLocation>
        <location evidence="3">Endoplasmic reticulum membrane</location>
        <topology evidence="3">Peripheral membrane protein</topology>
    </subcellularLocation>
    <subcellularLocation>
        <location evidence="2">Microsome membrane</location>
        <topology evidence="2">Peripheral membrane protein</topology>
    </subcellularLocation>
</comment>
<dbReference type="SUPFAM" id="SSF48264">
    <property type="entry name" value="Cytochrome P450"/>
    <property type="match status" value="2"/>
</dbReference>
<protein>
    <recommendedName>
        <fullName evidence="17">Cytochrome P450</fullName>
    </recommendedName>
</protein>
<evidence type="ECO:0000256" key="9">
    <source>
        <dbReference type="ARBA" id="ARBA00023002"/>
    </source>
</evidence>
<feature type="binding site" description="axial binding residue" evidence="13">
    <location>
        <position position="572"/>
    </location>
    <ligand>
        <name>heme</name>
        <dbReference type="ChEBI" id="CHEBI:30413"/>
    </ligand>
    <ligandPart>
        <name>Fe</name>
        <dbReference type="ChEBI" id="CHEBI:18248"/>
    </ligandPart>
</feature>
<evidence type="ECO:0000313" key="16">
    <source>
        <dbReference type="EMBL" id="CAD7441619.1"/>
    </source>
</evidence>
<dbReference type="InterPro" id="IPR017972">
    <property type="entry name" value="Cyt_P450_CS"/>
</dbReference>
<dbReference type="InterPro" id="IPR036396">
    <property type="entry name" value="Cyt_P450_sf"/>
</dbReference>
<proteinExistence type="inferred from homology"/>
<dbReference type="Pfam" id="PF00067">
    <property type="entry name" value="p450"/>
    <property type="match status" value="2"/>
</dbReference>
<keyword evidence="8" id="KW-0492">Microsome</keyword>
<feature type="transmembrane region" description="Helical" evidence="15">
    <location>
        <begin position="45"/>
        <end position="64"/>
    </location>
</feature>
<reference evidence="16" key="1">
    <citation type="submission" date="2020-11" db="EMBL/GenBank/DDBJ databases">
        <authorList>
            <person name="Tran Van P."/>
        </authorList>
    </citation>
    <scope>NUCLEOTIDE SEQUENCE</scope>
</reference>
<keyword evidence="9 14" id="KW-0560">Oxidoreductase</keyword>
<dbReference type="GO" id="GO:0005506">
    <property type="term" value="F:iron ion binding"/>
    <property type="evidence" value="ECO:0007669"/>
    <property type="project" value="InterPro"/>
</dbReference>
<evidence type="ECO:0000256" key="10">
    <source>
        <dbReference type="ARBA" id="ARBA00023004"/>
    </source>
</evidence>
<dbReference type="InterPro" id="IPR002402">
    <property type="entry name" value="Cyt_P450_E_grp-II"/>
</dbReference>
<evidence type="ECO:0000256" key="5">
    <source>
        <dbReference type="ARBA" id="ARBA00022617"/>
    </source>
</evidence>
<keyword evidence="12 15" id="KW-0472">Membrane</keyword>
<comment type="similarity">
    <text evidence="4 14">Belongs to the cytochrome P450 family.</text>
</comment>
<dbReference type="AlphaFoldDB" id="A0A7R9HZ77"/>
<dbReference type="InterPro" id="IPR001128">
    <property type="entry name" value="Cyt_P450"/>
</dbReference>
<evidence type="ECO:0000256" key="12">
    <source>
        <dbReference type="ARBA" id="ARBA00023136"/>
    </source>
</evidence>
<organism evidence="16">
    <name type="scientific">Timema bartmani</name>
    <dbReference type="NCBI Taxonomy" id="61472"/>
    <lineage>
        <taxon>Eukaryota</taxon>
        <taxon>Metazoa</taxon>
        <taxon>Ecdysozoa</taxon>
        <taxon>Arthropoda</taxon>
        <taxon>Hexapoda</taxon>
        <taxon>Insecta</taxon>
        <taxon>Pterygota</taxon>
        <taxon>Neoptera</taxon>
        <taxon>Polyneoptera</taxon>
        <taxon>Phasmatodea</taxon>
        <taxon>Timematodea</taxon>
        <taxon>Timematoidea</taxon>
        <taxon>Timematidae</taxon>
        <taxon>Timema</taxon>
    </lineage>
</organism>
<dbReference type="PANTHER" id="PTHR24292">
    <property type="entry name" value="CYTOCHROME P450"/>
    <property type="match status" value="1"/>
</dbReference>
<dbReference type="GO" id="GO:0005789">
    <property type="term" value="C:endoplasmic reticulum membrane"/>
    <property type="evidence" value="ECO:0007669"/>
    <property type="project" value="UniProtKB-SubCell"/>
</dbReference>
<dbReference type="PRINTS" id="PR00464">
    <property type="entry name" value="EP450II"/>
</dbReference>
<dbReference type="PROSITE" id="PS00086">
    <property type="entry name" value="CYTOCHROME_P450"/>
    <property type="match status" value="1"/>
</dbReference>
<evidence type="ECO:0008006" key="17">
    <source>
        <dbReference type="Google" id="ProtNLM"/>
    </source>
</evidence>